<gene>
    <name evidence="3" type="ORF">WN55_01576</name>
</gene>
<reference evidence="3 4" key="1">
    <citation type="submission" date="2015-07" db="EMBL/GenBank/DDBJ databases">
        <title>The genome of Dufourea novaeangliae.</title>
        <authorList>
            <person name="Pan H."/>
            <person name="Kapheim K."/>
        </authorList>
    </citation>
    <scope>NUCLEOTIDE SEQUENCE [LARGE SCALE GENOMIC DNA]</scope>
    <source>
        <strain evidence="3">0120121106</strain>
        <tissue evidence="3">Whole body</tissue>
    </source>
</reference>
<evidence type="ECO:0000313" key="4">
    <source>
        <dbReference type="Proteomes" id="UP000076502"/>
    </source>
</evidence>
<dbReference type="OrthoDB" id="6361347at2759"/>
<evidence type="ECO:0000259" key="2">
    <source>
        <dbReference type="Pfam" id="PF09995"/>
    </source>
</evidence>
<dbReference type="PANTHER" id="PTHR37159:SF1">
    <property type="entry name" value="GH11867P"/>
    <property type="match status" value="1"/>
</dbReference>
<evidence type="ECO:0000313" key="3">
    <source>
        <dbReference type="EMBL" id="KZC10877.1"/>
    </source>
</evidence>
<name>A0A154PGF1_DUFNO</name>
<dbReference type="PANTHER" id="PTHR37159">
    <property type="entry name" value="GH11867P"/>
    <property type="match status" value="1"/>
</dbReference>
<protein>
    <recommendedName>
        <fullName evidence="2">ER-bound oxygenase mpaB/mpaB'/Rubber oxygenase catalytic domain-containing protein</fullName>
    </recommendedName>
</protein>
<keyword evidence="1" id="KW-0472">Membrane</keyword>
<dbReference type="InterPro" id="IPR018713">
    <property type="entry name" value="MPAB/Lcp_cat_dom"/>
</dbReference>
<proteinExistence type="predicted"/>
<keyword evidence="4" id="KW-1185">Reference proteome</keyword>
<accession>A0A154PGF1</accession>
<keyword evidence="1" id="KW-1133">Transmembrane helix</keyword>
<dbReference type="GO" id="GO:0016491">
    <property type="term" value="F:oxidoreductase activity"/>
    <property type="evidence" value="ECO:0007669"/>
    <property type="project" value="InterPro"/>
</dbReference>
<feature type="transmembrane region" description="Helical" evidence="1">
    <location>
        <begin position="61"/>
        <end position="82"/>
    </location>
</feature>
<dbReference type="STRING" id="178035.A0A154PGF1"/>
<feature type="domain" description="ER-bound oxygenase mpaB/mpaB'/Rubber oxygenase catalytic" evidence="2">
    <location>
        <begin position="57"/>
        <end position="223"/>
    </location>
</feature>
<dbReference type="Proteomes" id="UP000076502">
    <property type="component" value="Unassembled WGS sequence"/>
</dbReference>
<dbReference type="EMBL" id="KQ434899">
    <property type="protein sequence ID" value="KZC10877.1"/>
    <property type="molecule type" value="Genomic_DNA"/>
</dbReference>
<keyword evidence="1" id="KW-0812">Transmembrane</keyword>
<dbReference type="AlphaFoldDB" id="A0A154PGF1"/>
<dbReference type="Pfam" id="PF09995">
    <property type="entry name" value="MPAB_Lcp_cat"/>
    <property type="match status" value="1"/>
</dbReference>
<evidence type="ECO:0000256" key="1">
    <source>
        <dbReference type="SAM" id="Phobius"/>
    </source>
</evidence>
<sequence length="464" mass="53388">MDDKRHIDDVQTSTVAEHMKLIMEDRSTIGTEYVPVTPDDLPHWMDMRLFLTGQKYFMKNMLGLAAASVTGLIMVLCVPDIIEVLDYTKKSDTVRSSFKRYAETVLHMYELFRSDMLDSNSRWFKTMNVIRWKHATVSKKRVKEGLNAIYQKDMVLTQFGFMSLTLMNPEKMGLALTTIEEREGFNHFWRVTAYLLGIPDRMNIARKTAAETTELCKHIRNEIREKYLNKHSPGFMKLAKNAINGMWYHEPSLDTDAMLALTFDMAGGKYQKPLGWYSYLNMKQREWILYSCTLQAAGGVPIDAGIPMSRFNGYWQTREPGGMAALPSDKKRASANAFESAQHRRRGTRTSTTTKAQFVNHKDARCPHLRLTEITMRSSYRNELRLAMENSISVQRYVFDIDTRAQYCKTLLNPDKPIILPEGLISPSRGTLFSSSDISGLSPLLRRVDLYAFEEWALTDVERI</sequence>
<organism evidence="3 4">
    <name type="scientific">Dufourea novaeangliae</name>
    <name type="common">Sweat bee</name>
    <dbReference type="NCBI Taxonomy" id="178035"/>
    <lineage>
        <taxon>Eukaryota</taxon>
        <taxon>Metazoa</taxon>
        <taxon>Ecdysozoa</taxon>
        <taxon>Arthropoda</taxon>
        <taxon>Hexapoda</taxon>
        <taxon>Insecta</taxon>
        <taxon>Pterygota</taxon>
        <taxon>Neoptera</taxon>
        <taxon>Endopterygota</taxon>
        <taxon>Hymenoptera</taxon>
        <taxon>Apocrita</taxon>
        <taxon>Aculeata</taxon>
        <taxon>Apoidea</taxon>
        <taxon>Anthophila</taxon>
        <taxon>Halictidae</taxon>
        <taxon>Rophitinae</taxon>
        <taxon>Dufourea</taxon>
    </lineage>
</organism>